<keyword evidence="2" id="KW-0378">Hydrolase</keyword>
<organism evidence="8 9">
    <name type="scientific">Methylogaea oryzae</name>
    <dbReference type="NCBI Taxonomy" id="1295382"/>
    <lineage>
        <taxon>Bacteria</taxon>
        <taxon>Pseudomonadati</taxon>
        <taxon>Pseudomonadota</taxon>
        <taxon>Gammaproteobacteria</taxon>
        <taxon>Methylococcales</taxon>
        <taxon>Methylococcaceae</taxon>
        <taxon>Methylogaea</taxon>
    </lineage>
</organism>
<feature type="domain" description="Helicase C-terminal" evidence="7">
    <location>
        <begin position="328"/>
        <end position="499"/>
    </location>
</feature>
<dbReference type="PANTHER" id="PTHR18934:SF99">
    <property type="entry name" value="ATP-DEPENDENT RNA HELICASE DHX37-RELATED"/>
    <property type="match status" value="1"/>
</dbReference>
<keyword evidence="3 8" id="KW-0347">Helicase</keyword>
<evidence type="ECO:0000256" key="3">
    <source>
        <dbReference type="ARBA" id="ARBA00022806"/>
    </source>
</evidence>
<sequence length="1353" mass="152602">MRRDQQGLRRQLQRLRQQGGADVEAVLARLAEKVAVSQRGLQARKSAVPRVRYPEELPVSGKKDEIVAAIKAHQVVIVCGETGSGKTTQLPKICLEAGRGLTGYIGHTQPRRIAARSVAARIAEELGQPLGKAVGYKIRFQDTTSPEAYVKLMTDGILLAETQQDRFLDHYDTLIVDEAHERSLNIDFLLGYLRWVLPKRPDLKVIITSATIDPERFSRHFGGAPIINVSGRTYPVEMRYRPIAGAELEIRNPLPQGEGRVRGLKGRGSLSSLTPTLSQRERGPEGEARDQDGGSGELTATGKVLVPRLPDDGKKKRSVDESDETERDLQQAILDAADELHRERAGDILVFLSGEREIRETAESLRKHHPPHVEVLPLYSKLAVADQEKIFKPHGRDRIVLATNVAETSLTVPGIRCVIDAGHARISRYSHRSKLQRLPIEKVSQASANQRAGRCGRIGPGICIRLYSEEDYRARPEFTEPEILRTNLAAVILQMRSLGLGDIAAFPFIEPPDERLIRDGVKTLQELGALDEQQNLTAVGRQLAKLPLDPRLGRMLVAAAKYNCLTEVAAIAAALSLQDPRERPMDKTQAADQAHAKFKHEQSDFLGLYNLWVAYHEQKPHLSNSKLRGWCRENFLSYIRMREWEDIHHQINQLVKGELNWRPNQVPAGYAEIHKALLTGLLGNVGLKGEQSEYSGARGLKFQIFPGSFLFKSRPQWIVCAEQVETAKVYARTVAKIEPDWIEEVGGHLVKRTHYDPHWERKPARVAVHERSALYGLIVQAGRKVPYENINPAGAREIFIREALVQQEYDCRAEFFRHNQSLLQSADYLQQKGRRVDLVVDEEWLYRFYDERLPPHVCSGASFDRWRREVEKTDPKLLLLTKDDVTRREDESLDTVNYPDHLDVGDGSVRLEYRFAPGDPEDGVTAIVPLHQLNQLSKEPFDWLVPGLLREKLIALLKSLPKDLRRKLVPVPDTVDRLLPKLAVGEGVLTQSVGALLKFTYGLTVPDGAWDEASLTEHLRMNYRVMDEKGKVLVTSRDLGDLQRRYGAQAGQTFQSLAAKSLSISGCTDWQFGDIPIRSDTKTGKTTVPGYAALVDEGDAVGLKSFDTEAEARWRHRCGLSRLIQLALAKDIKYLRKNLAVKPPHELAYAKLAGLPFRQTADNAALRDDLLGLVVQSLYLDDQPDIRSEKVFRDRLERHRGQLIEQANTASVLSAGILDGAATLEKTLAAWPANDPCAQDMREQLRCLVYAGFVRTTSLARLKEYPRYLKALQHRLDKLRQDPGRDRRQLDLLKPYWARYWDYAKQPLAAAPEDDAFRWLLEEFRVSLFAQHLKTPVPVSAKRLDEMWGGRQK</sequence>
<dbReference type="SMART" id="SM00490">
    <property type="entry name" value="HELICc"/>
    <property type="match status" value="1"/>
</dbReference>
<evidence type="ECO:0000256" key="2">
    <source>
        <dbReference type="ARBA" id="ARBA00022801"/>
    </source>
</evidence>
<evidence type="ECO:0000313" key="8">
    <source>
        <dbReference type="EMBL" id="BBL70769.1"/>
    </source>
</evidence>
<dbReference type="InterPro" id="IPR014001">
    <property type="entry name" value="Helicase_ATP-bd"/>
</dbReference>
<feature type="compositionally biased region" description="Basic and acidic residues" evidence="5">
    <location>
        <begin position="279"/>
        <end position="292"/>
    </location>
</feature>
<dbReference type="GO" id="GO:0003723">
    <property type="term" value="F:RNA binding"/>
    <property type="evidence" value="ECO:0007669"/>
    <property type="project" value="TreeGrafter"/>
</dbReference>
<dbReference type="NCBIfam" id="TIGR01967">
    <property type="entry name" value="DEAH_box_HrpA"/>
    <property type="match status" value="1"/>
</dbReference>
<evidence type="ECO:0000256" key="1">
    <source>
        <dbReference type="ARBA" id="ARBA00022741"/>
    </source>
</evidence>
<dbReference type="Pfam" id="PF04408">
    <property type="entry name" value="WHD_HA2"/>
    <property type="match status" value="1"/>
</dbReference>
<dbReference type="Pfam" id="PF07717">
    <property type="entry name" value="OB_NTP_bind"/>
    <property type="match status" value="1"/>
</dbReference>
<dbReference type="GO" id="GO:0016787">
    <property type="term" value="F:hydrolase activity"/>
    <property type="evidence" value="ECO:0007669"/>
    <property type="project" value="UniProtKB-KW"/>
</dbReference>
<dbReference type="CDD" id="cd17989">
    <property type="entry name" value="DEXHc_HrpA"/>
    <property type="match status" value="1"/>
</dbReference>
<keyword evidence="1" id="KW-0547">Nucleotide-binding</keyword>
<dbReference type="PANTHER" id="PTHR18934">
    <property type="entry name" value="ATP-DEPENDENT RNA HELICASE"/>
    <property type="match status" value="1"/>
</dbReference>
<accession>A0A8D5AJG5</accession>
<feature type="domain" description="Helicase ATP-binding" evidence="6">
    <location>
        <begin position="67"/>
        <end position="230"/>
    </location>
</feature>
<dbReference type="InterPro" id="IPR007502">
    <property type="entry name" value="Helicase-assoc_dom"/>
</dbReference>
<dbReference type="Proteomes" id="UP000824988">
    <property type="component" value="Chromosome"/>
</dbReference>
<dbReference type="InterPro" id="IPR011709">
    <property type="entry name" value="DEAD-box_helicase_OB_fold"/>
</dbReference>
<dbReference type="FunFam" id="1.20.120.1080:FF:000005">
    <property type="entry name" value="ATP-dependent helicase HrpA"/>
    <property type="match status" value="1"/>
</dbReference>
<dbReference type="InterPro" id="IPR003593">
    <property type="entry name" value="AAA+_ATPase"/>
</dbReference>
<dbReference type="Pfam" id="PF00271">
    <property type="entry name" value="Helicase_C"/>
    <property type="match status" value="1"/>
</dbReference>
<feature type="region of interest" description="Disordered" evidence="5">
    <location>
        <begin position="254"/>
        <end position="327"/>
    </location>
</feature>
<dbReference type="SMART" id="SM00487">
    <property type="entry name" value="DEXDc"/>
    <property type="match status" value="1"/>
</dbReference>
<dbReference type="KEGG" id="moz:MoryE10_13750"/>
<evidence type="ECO:0000259" key="7">
    <source>
        <dbReference type="PROSITE" id="PS51194"/>
    </source>
</evidence>
<dbReference type="Pfam" id="PF00270">
    <property type="entry name" value="DEAD"/>
    <property type="match status" value="1"/>
</dbReference>
<feature type="compositionally biased region" description="Basic and acidic residues" evidence="5">
    <location>
        <begin position="309"/>
        <end position="320"/>
    </location>
</feature>
<dbReference type="PROSITE" id="PS51192">
    <property type="entry name" value="HELICASE_ATP_BIND_1"/>
    <property type="match status" value="1"/>
</dbReference>
<keyword evidence="4" id="KW-0067">ATP-binding</keyword>
<dbReference type="SMART" id="SM00847">
    <property type="entry name" value="HA2"/>
    <property type="match status" value="1"/>
</dbReference>
<gene>
    <name evidence="8" type="ORF">MoryE10_13750</name>
</gene>
<feature type="compositionally biased region" description="Polar residues" evidence="5">
    <location>
        <begin position="269"/>
        <end position="278"/>
    </location>
</feature>
<dbReference type="InterPro" id="IPR024590">
    <property type="entry name" value="HrpA_C"/>
</dbReference>
<evidence type="ECO:0000256" key="5">
    <source>
        <dbReference type="SAM" id="MobiDB-lite"/>
    </source>
</evidence>
<reference evidence="8" key="1">
    <citation type="submission" date="2019-06" db="EMBL/GenBank/DDBJ databases">
        <title>Complete genome sequence of Methylogaea oryzae strain JCM16910.</title>
        <authorList>
            <person name="Asakawa S."/>
        </authorList>
    </citation>
    <scope>NUCLEOTIDE SEQUENCE</scope>
    <source>
        <strain evidence="8">E10</strain>
    </source>
</reference>
<dbReference type="GO" id="GO:0003724">
    <property type="term" value="F:RNA helicase activity"/>
    <property type="evidence" value="ECO:0007669"/>
    <property type="project" value="InterPro"/>
</dbReference>
<dbReference type="InterPro" id="IPR010222">
    <property type="entry name" value="RNA_helicase_HrpA"/>
</dbReference>
<dbReference type="CDD" id="cd18791">
    <property type="entry name" value="SF2_C_RHA"/>
    <property type="match status" value="1"/>
</dbReference>
<dbReference type="GO" id="GO:0005524">
    <property type="term" value="F:ATP binding"/>
    <property type="evidence" value="ECO:0007669"/>
    <property type="project" value="UniProtKB-KW"/>
</dbReference>
<dbReference type="SMART" id="SM00382">
    <property type="entry name" value="AAA"/>
    <property type="match status" value="1"/>
</dbReference>
<dbReference type="Pfam" id="PF21010">
    <property type="entry name" value="HA2_C"/>
    <property type="match status" value="1"/>
</dbReference>
<proteinExistence type="predicted"/>
<dbReference type="InterPro" id="IPR048333">
    <property type="entry name" value="HA2_WH"/>
</dbReference>
<protein>
    <submittedName>
        <fullName evidence="8">ATP-dependent helicase</fullName>
    </submittedName>
</protein>
<keyword evidence="9" id="KW-1185">Reference proteome</keyword>
<dbReference type="EMBL" id="AP019782">
    <property type="protein sequence ID" value="BBL70769.1"/>
    <property type="molecule type" value="Genomic_DNA"/>
</dbReference>
<evidence type="ECO:0000259" key="6">
    <source>
        <dbReference type="PROSITE" id="PS51192"/>
    </source>
</evidence>
<dbReference type="PROSITE" id="PS51194">
    <property type="entry name" value="HELICASE_CTER"/>
    <property type="match status" value="1"/>
</dbReference>
<dbReference type="FunFam" id="3.40.50.300:FF:000575">
    <property type="entry name" value="ATP-dependent helicase hrpA"/>
    <property type="match status" value="1"/>
</dbReference>
<name>A0A8D5AJG5_9GAMM</name>
<dbReference type="Pfam" id="PF11898">
    <property type="entry name" value="DUF3418"/>
    <property type="match status" value="1"/>
</dbReference>
<evidence type="ECO:0000313" key="9">
    <source>
        <dbReference type="Proteomes" id="UP000824988"/>
    </source>
</evidence>
<evidence type="ECO:0000256" key="4">
    <source>
        <dbReference type="ARBA" id="ARBA00022840"/>
    </source>
</evidence>
<dbReference type="InterPro" id="IPR011545">
    <property type="entry name" value="DEAD/DEAH_box_helicase_dom"/>
</dbReference>
<dbReference type="InterPro" id="IPR001650">
    <property type="entry name" value="Helicase_C-like"/>
</dbReference>